<accession>A0A6G1GYC6</accession>
<organism evidence="2 3">
    <name type="scientific">Aulographum hederae CBS 113979</name>
    <dbReference type="NCBI Taxonomy" id="1176131"/>
    <lineage>
        <taxon>Eukaryota</taxon>
        <taxon>Fungi</taxon>
        <taxon>Dikarya</taxon>
        <taxon>Ascomycota</taxon>
        <taxon>Pezizomycotina</taxon>
        <taxon>Dothideomycetes</taxon>
        <taxon>Pleosporomycetidae</taxon>
        <taxon>Aulographales</taxon>
        <taxon>Aulographaceae</taxon>
    </lineage>
</organism>
<keyword evidence="3" id="KW-1185">Reference proteome</keyword>
<feature type="region of interest" description="Disordered" evidence="1">
    <location>
        <begin position="123"/>
        <end position="203"/>
    </location>
</feature>
<dbReference type="EMBL" id="ML977160">
    <property type="protein sequence ID" value="KAF1985797.1"/>
    <property type="molecule type" value="Genomic_DNA"/>
</dbReference>
<feature type="compositionally biased region" description="Acidic residues" evidence="1">
    <location>
        <begin position="152"/>
        <end position="191"/>
    </location>
</feature>
<evidence type="ECO:0000256" key="1">
    <source>
        <dbReference type="SAM" id="MobiDB-lite"/>
    </source>
</evidence>
<evidence type="ECO:0000313" key="3">
    <source>
        <dbReference type="Proteomes" id="UP000800041"/>
    </source>
</evidence>
<dbReference type="AlphaFoldDB" id="A0A6G1GYC6"/>
<gene>
    <name evidence="2" type="ORF">K402DRAFT_454793</name>
</gene>
<evidence type="ECO:0000313" key="2">
    <source>
        <dbReference type="EMBL" id="KAF1985797.1"/>
    </source>
</evidence>
<reference evidence="2" key="1">
    <citation type="journal article" date="2020" name="Stud. Mycol.">
        <title>101 Dothideomycetes genomes: a test case for predicting lifestyles and emergence of pathogens.</title>
        <authorList>
            <person name="Haridas S."/>
            <person name="Albert R."/>
            <person name="Binder M."/>
            <person name="Bloem J."/>
            <person name="Labutti K."/>
            <person name="Salamov A."/>
            <person name="Andreopoulos B."/>
            <person name="Baker S."/>
            <person name="Barry K."/>
            <person name="Bills G."/>
            <person name="Bluhm B."/>
            <person name="Cannon C."/>
            <person name="Castanera R."/>
            <person name="Culley D."/>
            <person name="Daum C."/>
            <person name="Ezra D."/>
            <person name="Gonzalez J."/>
            <person name="Henrissat B."/>
            <person name="Kuo A."/>
            <person name="Liang C."/>
            <person name="Lipzen A."/>
            <person name="Lutzoni F."/>
            <person name="Magnuson J."/>
            <person name="Mondo S."/>
            <person name="Nolan M."/>
            <person name="Ohm R."/>
            <person name="Pangilinan J."/>
            <person name="Park H.-J."/>
            <person name="Ramirez L."/>
            <person name="Alfaro M."/>
            <person name="Sun H."/>
            <person name="Tritt A."/>
            <person name="Yoshinaga Y."/>
            <person name="Zwiers L.-H."/>
            <person name="Turgeon B."/>
            <person name="Goodwin S."/>
            <person name="Spatafora J."/>
            <person name="Crous P."/>
            <person name="Grigoriev I."/>
        </authorList>
    </citation>
    <scope>NUCLEOTIDE SEQUENCE</scope>
    <source>
        <strain evidence="2">CBS 113979</strain>
    </source>
</reference>
<proteinExistence type="predicted"/>
<sequence>MAENISNIHEKRFTQAYDLFGTDSHDKCIHGMQELLKEPYLSLSLAIRASLTLVDAINDWDDAETHRLEAERFFQIACDLNSITSTDQEEYNALMCRMLKKQKLVQTFRQPVPVVYPSIELDEEGEVEYEASEVEYDGEEEDMDGSEKEAMDEGEEDDEEESDEDDDSEDEEDDSEDSDEEMADADSDDETSTGTGALGFGSVEEEKVLGMLISVEEAIRIHDDKIDDEGASRTFIRLRKAMDACRGVEDDQGDLSSDESE</sequence>
<protein>
    <submittedName>
        <fullName evidence="2">Uncharacterized protein</fullName>
    </submittedName>
</protein>
<dbReference type="Proteomes" id="UP000800041">
    <property type="component" value="Unassembled WGS sequence"/>
</dbReference>
<name>A0A6G1GYC6_9PEZI</name>
<feature type="compositionally biased region" description="Acidic residues" evidence="1">
    <location>
        <begin position="123"/>
        <end position="144"/>
    </location>
</feature>
<dbReference type="OrthoDB" id="3440281at2759"/>